<gene>
    <name evidence="8" type="ORF">DL546_004623</name>
</gene>
<evidence type="ECO:0000256" key="5">
    <source>
        <dbReference type="SAM" id="SignalP"/>
    </source>
</evidence>
<evidence type="ECO:0000256" key="4">
    <source>
        <dbReference type="SAM" id="MobiDB-lite"/>
    </source>
</evidence>
<dbReference type="InterPro" id="IPR036861">
    <property type="entry name" value="Endochitinase-like_sf"/>
</dbReference>
<proteinExistence type="predicted"/>
<feature type="signal peptide" evidence="5">
    <location>
        <begin position="1"/>
        <end position="24"/>
    </location>
</feature>
<keyword evidence="9" id="KW-1185">Reference proteome</keyword>
<dbReference type="Proteomes" id="UP000275385">
    <property type="component" value="Unassembled WGS sequence"/>
</dbReference>
<evidence type="ECO:0000259" key="6">
    <source>
        <dbReference type="PROSITE" id="PS50941"/>
    </source>
</evidence>
<feature type="disulfide bond" evidence="3">
    <location>
        <begin position="138"/>
        <end position="152"/>
    </location>
</feature>
<feature type="domain" description="Chitin-binding type-1" evidence="6">
    <location>
        <begin position="170"/>
        <end position="215"/>
    </location>
</feature>
<evidence type="ECO:0000313" key="9">
    <source>
        <dbReference type="Proteomes" id="UP000275385"/>
    </source>
</evidence>
<dbReference type="AlphaFoldDB" id="A0A420Y8W6"/>
<feature type="domain" description="Chitin-binding type-1" evidence="6">
    <location>
        <begin position="119"/>
        <end position="164"/>
    </location>
</feature>
<feature type="region of interest" description="Disordered" evidence="4">
    <location>
        <begin position="307"/>
        <end position="335"/>
    </location>
</feature>
<feature type="disulfide bond" evidence="3">
    <location>
        <begin position="189"/>
        <end position="203"/>
    </location>
</feature>
<evidence type="ECO:0000259" key="7">
    <source>
        <dbReference type="PROSITE" id="PS51212"/>
    </source>
</evidence>
<evidence type="ECO:0000313" key="8">
    <source>
        <dbReference type="EMBL" id="RKU44303.1"/>
    </source>
</evidence>
<dbReference type="InterPro" id="IPR002889">
    <property type="entry name" value="WSC_carb-bd"/>
</dbReference>
<feature type="domain" description="WSC" evidence="7">
    <location>
        <begin position="346"/>
        <end position="439"/>
    </location>
</feature>
<evidence type="ECO:0000256" key="3">
    <source>
        <dbReference type="PROSITE-ProRule" id="PRU00261"/>
    </source>
</evidence>
<dbReference type="InterPro" id="IPR036779">
    <property type="entry name" value="LysM_dom_sf"/>
</dbReference>
<reference evidence="8 9" key="1">
    <citation type="submission" date="2018-08" db="EMBL/GenBank/DDBJ databases">
        <title>Draft genome of the lignicolous fungus Coniochaeta pulveracea.</title>
        <authorList>
            <person name="Borstlap C.J."/>
            <person name="De Witt R.N."/>
            <person name="Botha A."/>
            <person name="Volschenk H."/>
        </authorList>
    </citation>
    <scope>NUCLEOTIDE SEQUENCE [LARGE SCALE GENOMIC DNA]</scope>
    <source>
        <strain evidence="8 9">CAB683</strain>
    </source>
</reference>
<dbReference type="InterPro" id="IPR051589">
    <property type="entry name" value="Sialate-O-sulfotransferase"/>
</dbReference>
<dbReference type="EMBL" id="QVQW01000032">
    <property type="protein sequence ID" value="RKU44303.1"/>
    <property type="molecule type" value="Genomic_DNA"/>
</dbReference>
<feature type="domain" description="WSC" evidence="7">
    <location>
        <begin position="457"/>
        <end position="548"/>
    </location>
</feature>
<evidence type="ECO:0000256" key="2">
    <source>
        <dbReference type="ARBA" id="ARBA00022737"/>
    </source>
</evidence>
<keyword evidence="5" id="KW-0732">Signal</keyword>
<name>A0A420Y8W6_9PEZI</name>
<protein>
    <submittedName>
        <fullName evidence="8">Uncharacterized protein</fullName>
    </submittedName>
</protein>
<comment type="caution">
    <text evidence="8">The sequence shown here is derived from an EMBL/GenBank/DDBJ whole genome shotgun (WGS) entry which is preliminary data.</text>
</comment>
<keyword evidence="2" id="KW-0677">Repeat</keyword>
<keyword evidence="3" id="KW-1015">Disulfide bond</keyword>
<sequence>MGITSSFLTYATVTLGWLHPVVNGGPVATHDFGVNAMFDGSSSFSLHSRATAGVVNQNLCQIWMDTYPWTTCQWLLDAYSLTAADFSSMNPSVDVNCNGFVPGHQYCLAMPQARYISQDGACGVGGNITCIGSKFGDCCGKSGRCGNTTDYCAIGNCQDGSCPGLGYSWNGRCGLGFSDLLCGGSWGSCCSFAGRCGSTHAECAVDNCQSGACEGSTATSSTTSSVHQTSTASSAPTPPPYTPSPDGTCGGSNQYVCTNTTYFYGNCCGPRGFCGYSDWECMDILGCQREYGLCDTIIVTTVSSLSSTASSTGGTTQSTKSTTTPTAHSTTSVAPPGPTAVQQYGAYALLGCLAEPTSGTGRALAFSTSSDTMTVEECLSGPALGHAFVGLEYGSQCFWADHELGGRLEANSDNCKMTCAGNPNEYCGGPSHLLLYSRNGAQLPPYQPPSFVQSVGNYKLVGCYDDTGAHALPDSVSSDDMTVEACIAQAQANGATYAGLEYSSQCFWGNKLTSGSLDPDGSKCNFLCAGDGTEYCGSGGHMTLYSLTGRV</sequence>
<dbReference type="InterPro" id="IPR001002">
    <property type="entry name" value="Chitin-bd_1"/>
</dbReference>
<feature type="region of interest" description="Disordered" evidence="4">
    <location>
        <begin position="219"/>
        <end position="245"/>
    </location>
</feature>
<dbReference type="Gene3D" id="3.10.350.10">
    <property type="entry name" value="LysM domain"/>
    <property type="match status" value="1"/>
</dbReference>
<comment type="caution">
    <text evidence="3">Lacks conserved residue(s) required for the propagation of feature annotation.</text>
</comment>
<keyword evidence="1 3" id="KW-0147">Chitin-binding</keyword>
<feature type="compositionally biased region" description="Low complexity" evidence="4">
    <location>
        <begin position="219"/>
        <end position="235"/>
    </location>
</feature>
<accession>A0A420Y8W6</accession>
<dbReference type="PROSITE" id="PS50941">
    <property type="entry name" value="CHIT_BIND_I_2"/>
    <property type="match status" value="2"/>
</dbReference>
<dbReference type="STRING" id="177199.A0A420Y8W6"/>
<dbReference type="PANTHER" id="PTHR45964:SF5">
    <property type="entry name" value="WSCD FAMILY MEMBER CG9164"/>
    <property type="match status" value="1"/>
</dbReference>
<dbReference type="GO" id="GO:0008061">
    <property type="term" value="F:chitin binding"/>
    <property type="evidence" value="ECO:0007669"/>
    <property type="project" value="UniProtKB-UniRule"/>
</dbReference>
<feature type="chain" id="PRO_5019204069" evidence="5">
    <location>
        <begin position="25"/>
        <end position="551"/>
    </location>
</feature>
<evidence type="ECO:0000256" key="1">
    <source>
        <dbReference type="ARBA" id="ARBA00022669"/>
    </source>
</evidence>
<dbReference type="PANTHER" id="PTHR45964">
    <property type="entry name" value="WSCD FAMILY MEMBER CG9164"/>
    <property type="match status" value="1"/>
</dbReference>
<dbReference type="Pfam" id="PF01822">
    <property type="entry name" value="WSC"/>
    <property type="match status" value="2"/>
</dbReference>
<dbReference type="PROSITE" id="PS51212">
    <property type="entry name" value="WSC"/>
    <property type="match status" value="2"/>
</dbReference>
<dbReference type="OrthoDB" id="1193027at2759"/>
<dbReference type="SMART" id="SM00321">
    <property type="entry name" value="WSC"/>
    <property type="match status" value="2"/>
</dbReference>
<feature type="compositionally biased region" description="Low complexity" evidence="4">
    <location>
        <begin position="307"/>
        <end position="332"/>
    </location>
</feature>
<organism evidence="8 9">
    <name type="scientific">Coniochaeta pulveracea</name>
    <dbReference type="NCBI Taxonomy" id="177199"/>
    <lineage>
        <taxon>Eukaryota</taxon>
        <taxon>Fungi</taxon>
        <taxon>Dikarya</taxon>
        <taxon>Ascomycota</taxon>
        <taxon>Pezizomycotina</taxon>
        <taxon>Sordariomycetes</taxon>
        <taxon>Sordariomycetidae</taxon>
        <taxon>Coniochaetales</taxon>
        <taxon>Coniochaetaceae</taxon>
        <taxon>Coniochaeta</taxon>
    </lineage>
</organism>
<dbReference type="Gene3D" id="3.30.60.10">
    <property type="entry name" value="Endochitinase-like"/>
    <property type="match status" value="1"/>
</dbReference>